<reference evidence="2" key="1">
    <citation type="journal article" date="2023" name="Mol. Phylogenet. Evol.">
        <title>Genome-scale phylogeny and comparative genomics of the fungal order Sordariales.</title>
        <authorList>
            <person name="Hensen N."/>
            <person name="Bonometti L."/>
            <person name="Westerberg I."/>
            <person name="Brannstrom I.O."/>
            <person name="Guillou S."/>
            <person name="Cros-Aarteil S."/>
            <person name="Calhoun S."/>
            <person name="Haridas S."/>
            <person name="Kuo A."/>
            <person name="Mondo S."/>
            <person name="Pangilinan J."/>
            <person name="Riley R."/>
            <person name="LaButti K."/>
            <person name="Andreopoulos B."/>
            <person name="Lipzen A."/>
            <person name="Chen C."/>
            <person name="Yan M."/>
            <person name="Daum C."/>
            <person name="Ng V."/>
            <person name="Clum A."/>
            <person name="Steindorff A."/>
            <person name="Ohm R.A."/>
            <person name="Martin F."/>
            <person name="Silar P."/>
            <person name="Natvig D.O."/>
            <person name="Lalanne C."/>
            <person name="Gautier V."/>
            <person name="Ament-Velasquez S.L."/>
            <person name="Kruys A."/>
            <person name="Hutchinson M.I."/>
            <person name="Powell A.J."/>
            <person name="Barry K."/>
            <person name="Miller A.N."/>
            <person name="Grigoriev I.V."/>
            <person name="Debuchy R."/>
            <person name="Gladieux P."/>
            <person name="Hiltunen Thoren M."/>
            <person name="Johannesson H."/>
        </authorList>
    </citation>
    <scope>NUCLEOTIDE SEQUENCE</scope>
    <source>
        <strain evidence="2">CBS 333.67</strain>
    </source>
</reference>
<feature type="region of interest" description="Disordered" evidence="1">
    <location>
        <begin position="38"/>
        <end position="114"/>
    </location>
</feature>
<comment type="caution">
    <text evidence="2">The sequence shown here is derived from an EMBL/GenBank/DDBJ whole genome shotgun (WGS) entry which is preliminary data.</text>
</comment>
<dbReference type="AlphaFoldDB" id="A0AAJ0GMW1"/>
<dbReference type="EMBL" id="JAUDZG010000006">
    <property type="protein sequence ID" value="KAK3302887.1"/>
    <property type="molecule type" value="Genomic_DNA"/>
</dbReference>
<evidence type="ECO:0000313" key="2">
    <source>
        <dbReference type="EMBL" id="KAK3302887.1"/>
    </source>
</evidence>
<feature type="compositionally biased region" description="Basic and acidic residues" evidence="1">
    <location>
        <begin position="99"/>
        <end position="114"/>
    </location>
</feature>
<accession>A0AAJ0GMW1</accession>
<feature type="compositionally biased region" description="Acidic residues" evidence="1">
    <location>
        <begin position="88"/>
        <end position="98"/>
    </location>
</feature>
<dbReference type="Proteomes" id="UP001273166">
    <property type="component" value="Unassembled WGS sequence"/>
</dbReference>
<keyword evidence="3" id="KW-1185">Reference proteome</keyword>
<name>A0AAJ0GMW1_9PEZI</name>
<feature type="compositionally biased region" description="Low complexity" evidence="1">
    <location>
        <begin position="59"/>
        <end position="71"/>
    </location>
</feature>
<proteinExistence type="predicted"/>
<evidence type="ECO:0000256" key="1">
    <source>
        <dbReference type="SAM" id="MobiDB-lite"/>
    </source>
</evidence>
<reference evidence="2" key="2">
    <citation type="submission" date="2023-06" db="EMBL/GenBank/DDBJ databases">
        <authorList>
            <consortium name="Lawrence Berkeley National Laboratory"/>
            <person name="Mondo S.J."/>
            <person name="Hensen N."/>
            <person name="Bonometti L."/>
            <person name="Westerberg I."/>
            <person name="Brannstrom I.O."/>
            <person name="Guillou S."/>
            <person name="Cros-Aarteil S."/>
            <person name="Calhoun S."/>
            <person name="Haridas S."/>
            <person name="Kuo A."/>
            <person name="Pangilinan J."/>
            <person name="Riley R."/>
            <person name="Labutti K."/>
            <person name="Andreopoulos B."/>
            <person name="Lipzen A."/>
            <person name="Chen C."/>
            <person name="Yanf M."/>
            <person name="Daum C."/>
            <person name="Ng V."/>
            <person name="Clum A."/>
            <person name="Steindorff A."/>
            <person name="Ohm R."/>
            <person name="Martin F."/>
            <person name="Silar P."/>
            <person name="Natvig D."/>
            <person name="Lalanne C."/>
            <person name="Gautier V."/>
            <person name="Ament-Velasquez S.L."/>
            <person name="Kruys A."/>
            <person name="Hutchinson M.I."/>
            <person name="Powell A.J."/>
            <person name="Barry K."/>
            <person name="Miller A.N."/>
            <person name="Grigoriev I.V."/>
            <person name="Debuchy R."/>
            <person name="Gladieux P."/>
            <person name="Thoren M.H."/>
            <person name="Johannesson H."/>
        </authorList>
    </citation>
    <scope>NUCLEOTIDE SEQUENCE</scope>
    <source>
        <strain evidence="2">CBS 333.67</strain>
    </source>
</reference>
<evidence type="ECO:0000313" key="3">
    <source>
        <dbReference type="Proteomes" id="UP001273166"/>
    </source>
</evidence>
<organism evidence="2 3">
    <name type="scientific">Chaetomium strumarium</name>
    <dbReference type="NCBI Taxonomy" id="1170767"/>
    <lineage>
        <taxon>Eukaryota</taxon>
        <taxon>Fungi</taxon>
        <taxon>Dikarya</taxon>
        <taxon>Ascomycota</taxon>
        <taxon>Pezizomycotina</taxon>
        <taxon>Sordariomycetes</taxon>
        <taxon>Sordariomycetidae</taxon>
        <taxon>Sordariales</taxon>
        <taxon>Chaetomiaceae</taxon>
        <taxon>Chaetomium</taxon>
    </lineage>
</organism>
<protein>
    <submittedName>
        <fullName evidence="2">Uncharacterized protein</fullName>
    </submittedName>
</protein>
<dbReference type="RefSeq" id="XP_062718667.1">
    <property type="nucleotide sequence ID" value="XM_062867100.1"/>
</dbReference>
<sequence>MVQRALSLRRGNPIPLEIDTVATAASTPAYSTIPVHTAATTATRRDPQLPHSRHHQLRRSSSVSSRVSTASSRDHNRDLYDGGSVVILDDDIDEEKELEGEREGPKGEDTSATM</sequence>
<dbReference type="GeneID" id="87885929"/>
<gene>
    <name evidence="2" type="ORF">B0T15DRAFT_495462</name>
</gene>